<keyword evidence="7 11" id="KW-0479">Metal-binding</keyword>
<dbReference type="PANTHER" id="PTHR10642">
    <property type="entry name" value="RIBONUCLEASE H1"/>
    <property type="match status" value="1"/>
</dbReference>
<evidence type="ECO:0000256" key="10">
    <source>
        <dbReference type="ARBA" id="ARBA00022842"/>
    </source>
</evidence>
<comment type="caution">
    <text evidence="13">The sequence shown here is derived from an EMBL/GenBank/DDBJ whole genome shotgun (WGS) entry which is preliminary data.</text>
</comment>
<dbReference type="PROSITE" id="PS50879">
    <property type="entry name" value="RNASE_H_1"/>
    <property type="match status" value="1"/>
</dbReference>
<evidence type="ECO:0000313" key="13">
    <source>
        <dbReference type="EMBL" id="MCB5160604.1"/>
    </source>
</evidence>
<feature type="binding site" evidence="11">
    <location>
        <position position="9"/>
    </location>
    <ligand>
        <name>Mg(2+)</name>
        <dbReference type="ChEBI" id="CHEBI:18420"/>
        <label>2</label>
    </ligand>
</feature>
<dbReference type="CDD" id="cd09278">
    <property type="entry name" value="RNase_HI_prokaryote_like"/>
    <property type="match status" value="1"/>
</dbReference>
<accession>A0A9X1LBA2</accession>
<feature type="binding site" evidence="11">
    <location>
        <position position="47"/>
    </location>
    <ligand>
        <name>Mg(2+)</name>
        <dbReference type="ChEBI" id="CHEBI:18420"/>
        <label>1</label>
    </ligand>
</feature>
<sequence length="147" mass="16496">MKKVEMYTDGACKGNPGIGGWGAWLTFGEHEKRLCGGEQDTTNNRMELMGAIEGLKALKEPCAVTLFTDSSYVQKGITEWLAGWKRKGWMTASKQPVKNKDLWQNLDKECQRHQVTWKWVKGHAGIEGNEIADQLANQGIDELRAKS</sequence>
<dbReference type="GO" id="GO:0043137">
    <property type="term" value="P:DNA replication, removal of RNA primer"/>
    <property type="evidence" value="ECO:0007669"/>
    <property type="project" value="TreeGrafter"/>
</dbReference>
<dbReference type="GO" id="GO:0005737">
    <property type="term" value="C:cytoplasm"/>
    <property type="evidence" value="ECO:0007669"/>
    <property type="project" value="UniProtKB-SubCell"/>
</dbReference>
<dbReference type="NCBIfam" id="NF001236">
    <property type="entry name" value="PRK00203.1"/>
    <property type="match status" value="1"/>
</dbReference>
<evidence type="ECO:0000256" key="11">
    <source>
        <dbReference type="HAMAP-Rule" id="MF_00042"/>
    </source>
</evidence>
<protein>
    <recommendedName>
        <fullName evidence="5 11">Ribonuclease H</fullName>
        <shortName evidence="11">RNase H</shortName>
        <ecNumber evidence="5 11">3.1.26.4</ecNumber>
    </recommendedName>
</protein>
<evidence type="ECO:0000256" key="6">
    <source>
        <dbReference type="ARBA" id="ARBA00022722"/>
    </source>
</evidence>
<keyword evidence="6 11" id="KW-0540">Nuclease</keyword>
<evidence type="ECO:0000256" key="4">
    <source>
        <dbReference type="ARBA" id="ARBA00011245"/>
    </source>
</evidence>
<dbReference type="InterPro" id="IPR012337">
    <property type="entry name" value="RNaseH-like_sf"/>
</dbReference>
<organism evidence="13 14">
    <name type="scientific">Marinomonas algarum</name>
    <dbReference type="NCBI Taxonomy" id="2883105"/>
    <lineage>
        <taxon>Bacteria</taxon>
        <taxon>Pseudomonadati</taxon>
        <taxon>Pseudomonadota</taxon>
        <taxon>Gammaproteobacteria</taxon>
        <taxon>Oceanospirillales</taxon>
        <taxon>Oceanospirillaceae</taxon>
        <taxon>Marinomonas</taxon>
    </lineage>
</organism>
<dbReference type="SUPFAM" id="SSF53098">
    <property type="entry name" value="Ribonuclease H-like"/>
    <property type="match status" value="1"/>
</dbReference>
<evidence type="ECO:0000256" key="2">
    <source>
        <dbReference type="ARBA" id="ARBA00004065"/>
    </source>
</evidence>
<evidence type="ECO:0000256" key="8">
    <source>
        <dbReference type="ARBA" id="ARBA00022759"/>
    </source>
</evidence>
<evidence type="ECO:0000256" key="5">
    <source>
        <dbReference type="ARBA" id="ARBA00012180"/>
    </source>
</evidence>
<evidence type="ECO:0000259" key="12">
    <source>
        <dbReference type="PROSITE" id="PS50879"/>
    </source>
</evidence>
<comment type="similarity">
    <text evidence="3 11">Belongs to the RNase H family.</text>
</comment>
<evidence type="ECO:0000256" key="1">
    <source>
        <dbReference type="ARBA" id="ARBA00000077"/>
    </source>
</evidence>
<comment type="catalytic activity">
    <reaction evidence="1 11">
        <text>Endonucleolytic cleavage to 5'-phosphomonoester.</text>
        <dbReference type="EC" id="3.1.26.4"/>
    </reaction>
</comment>
<feature type="binding site" evidence="11">
    <location>
        <position position="9"/>
    </location>
    <ligand>
        <name>Mg(2+)</name>
        <dbReference type="ChEBI" id="CHEBI:18420"/>
        <label>1</label>
    </ligand>
</feature>
<comment type="function">
    <text evidence="2 11">Endonuclease that specifically degrades the RNA of RNA-DNA hybrids.</text>
</comment>
<comment type="subunit">
    <text evidence="4 11">Monomer.</text>
</comment>
<dbReference type="InterPro" id="IPR036397">
    <property type="entry name" value="RNaseH_sf"/>
</dbReference>
<evidence type="ECO:0000256" key="9">
    <source>
        <dbReference type="ARBA" id="ARBA00022801"/>
    </source>
</evidence>
<dbReference type="Gene3D" id="3.30.420.10">
    <property type="entry name" value="Ribonuclease H-like superfamily/Ribonuclease H"/>
    <property type="match status" value="1"/>
</dbReference>
<name>A0A9X1LBA2_9GAMM</name>
<feature type="binding site" evidence="11">
    <location>
        <position position="133"/>
    </location>
    <ligand>
        <name>Mg(2+)</name>
        <dbReference type="ChEBI" id="CHEBI:18420"/>
        <label>2</label>
    </ligand>
</feature>
<keyword evidence="9 11" id="KW-0378">Hydrolase</keyword>
<proteinExistence type="inferred from homology"/>
<dbReference type="InterPro" id="IPR022892">
    <property type="entry name" value="RNaseHI"/>
</dbReference>
<keyword evidence="14" id="KW-1185">Reference proteome</keyword>
<dbReference type="InterPro" id="IPR050092">
    <property type="entry name" value="RNase_H"/>
</dbReference>
<evidence type="ECO:0000256" key="3">
    <source>
        <dbReference type="ARBA" id="ARBA00005300"/>
    </source>
</evidence>
<dbReference type="EMBL" id="JAJATW010000001">
    <property type="protein sequence ID" value="MCB5160604.1"/>
    <property type="molecule type" value="Genomic_DNA"/>
</dbReference>
<dbReference type="GO" id="GO:0003676">
    <property type="term" value="F:nucleic acid binding"/>
    <property type="evidence" value="ECO:0007669"/>
    <property type="project" value="InterPro"/>
</dbReference>
<feature type="domain" description="RNase H type-1" evidence="12">
    <location>
        <begin position="1"/>
        <end position="141"/>
    </location>
</feature>
<dbReference type="Proteomes" id="UP001139095">
    <property type="component" value="Unassembled WGS sequence"/>
</dbReference>
<keyword evidence="8 11" id="KW-0255">Endonuclease</keyword>
<feature type="binding site" evidence="11">
    <location>
        <position position="69"/>
    </location>
    <ligand>
        <name>Mg(2+)</name>
        <dbReference type="ChEBI" id="CHEBI:18420"/>
        <label>1</label>
    </ligand>
</feature>
<reference evidence="13" key="1">
    <citation type="submission" date="2021-10" db="EMBL/GenBank/DDBJ databases">
        <title>Marinomonas pontica sp. nov., isolated from the Black Sea.</title>
        <authorList>
            <person name="Zhao L.-H."/>
            <person name="Xue J.-H."/>
        </authorList>
    </citation>
    <scope>NUCLEOTIDE SEQUENCE</scope>
    <source>
        <strain evidence="13">E8</strain>
    </source>
</reference>
<dbReference type="GO" id="GO:0004523">
    <property type="term" value="F:RNA-DNA hybrid ribonuclease activity"/>
    <property type="evidence" value="ECO:0007669"/>
    <property type="project" value="UniProtKB-UniRule"/>
</dbReference>
<evidence type="ECO:0000313" key="14">
    <source>
        <dbReference type="Proteomes" id="UP001139095"/>
    </source>
</evidence>
<dbReference type="PANTHER" id="PTHR10642:SF26">
    <property type="entry name" value="RIBONUCLEASE H1"/>
    <property type="match status" value="1"/>
</dbReference>
<dbReference type="InterPro" id="IPR002156">
    <property type="entry name" value="RNaseH_domain"/>
</dbReference>
<dbReference type="Pfam" id="PF00075">
    <property type="entry name" value="RNase_H"/>
    <property type="match status" value="1"/>
</dbReference>
<dbReference type="EC" id="3.1.26.4" evidence="5 11"/>
<dbReference type="HAMAP" id="MF_00042">
    <property type="entry name" value="RNase_H"/>
    <property type="match status" value="1"/>
</dbReference>
<dbReference type="FunFam" id="3.30.420.10:FF:000089">
    <property type="entry name" value="Ribonuclease H"/>
    <property type="match status" value="1"/>
</dbReference>
<comment type="cofactor">
    <cofactor evidence="11">
        <name>Mg(2+)</name>
        <dbReference type="ChEBI" id="CHEBI:18420"/>
    </cofactor>
    <text evidence="11">Binds 1 Mg(2+) ion per subunit. May bind a second metal ion at a regulatory site, or after substrate binding.</text>
</comment>
<evidence type="ECO:0000256" key="7">
    <source>
        <dbReference type="ARBA" id="ARBA00022723"/>
    </source>
</evidence>
<gene>
    <name evidence="11 13" type="primary">rnhA</name>
    <name evidence="13" type="ORF">LG368_01675</name>
</gene>
<dbReference type="AlphaFoldDB" id="A0A9X1LBA2"/>
<dbReference type="RefSeq" id="WP_226752983.1">
    <property type="nucleotide sequence ID" value="NZ_JAJATW010000001.1"/>
</dbReference>
<dbReference type="GO" id="GO:0000287">
    <property type="term" value="F:magnesium ion binding"/>
    <property type="evidence" value="ECO:0007669"/>
    <property type="project" value="UniProtKB-UniRule"/>
</dbReference>
<keyword evidence="10 11" id="KW-0460">Magnesium</keyword>
<comment type="subcellular location">
    <subcellularLocation>
        <location evidence="11">Cytoplasm</location>
    </subcellularLocation>
</comment>
<keyword evidence="11" id="KW-0963">Cytoplasm</keyword>